<keyword evidence="4" id="KW-0067">ATP-binding</keyword>
<dbReference type="PANTHER" id="PTHR19848">
    <property type="entry name" value="WD40 REPEAT PROTEIN"/>
    <property type="match status" value="1"/>
</dbReference>
<accession>A0A6H1U3D7</accession>
<dbReference type="InterPro" id="IPR001680">
    <property type="entry name" value="WD40_rpt"/>
</dbReference>
<reference evidence="7 8" key="1">
    <citation type="submission" date="2020-04" db="EMBL/GenBank/DDBJ databases">
        <authorList>
            <person name="Basu S."/>
            <person name="Maruthanayagam V."/>
            <person name="Chakraborty S."/>
            <person name="Pramanik A."/>
            <person name="Mukherjee J."/>
            <person name="Brink B."/>
        </authorList>
    </citation>
    <scope>NUCLEOTIDE SEQUENCE [LARGE SCALE GENOMIC DNA]</scope>
    <source>
        <strain evidence="7 8">AP17</strain>
    </source>
</reference>
<dbReference type="PROSITE" id="PS50011">
    <property type="entry name" value="PROTEIN_KINASE_DOM"/>
    <property type="match status" value="1"/>
</dbReference>
<dbReference type="GO" id="GO:0004672">
    <property type="term" value="F:protein kinase activity"/>
    <property type="evidence" value="ECO:0007669"/>
    <property type="project" value="InterPro"/>
</dbReference>
<dbReference type="AlphaFoldDB" id="A0A6H1U3D7"/>
<keyword evidence="7" id="KW-0808">Transferase</keyword>
<feature type="domain" description="Protein kinase" evidence="6">
    <location>
        <begin position="37"/>
        <end position="293"/>
    </location>
</feature>
<dbReference type="GO" id="GO:0005524">
    <property type="term" value="F:ATP binding"/>
    <property type="evidence" value="ECO:0007669"/>
    <property type="project" value="UniProtKB-UniRule"/>
</dbReference>
<dbReference type="InterPro" id="IPR000719">
    <property type="entry name" value="Prot_kinase_dom"/>
</dbReference>
<keyword evidence="8" id="KW-1185">Reference proteome</keyword>
<dbReference type="PRINTS" id="PR00320">
    <property type="entry name" value="GPROTEINBRPT"/>
</dbReference>
<dbReference type="InterPro" id="IPR011009">
    <property type="entry name" value="Kinase-like_dom_sf"/>
</dbReference>
<dbReference type="InterPro" id="IPR015943">
    <property type="entry name" value="WD40/YVTN_repeat-like_dom_sf"/>
</dbReference>
<evidence type="ECO:0000256" key="1">
    <source>
        <dbReference type="ARBA" id="ARBA00022574"/>
    </source>
</evidence>
<keyword evidence="2" id="KW-0677">Repeat</keyword>
<dbReference type="SMART" id="SM00320">
    <property type="entry name" value="WD40"/>
    <property type="match status" value="7"/>
</dbReference>
<evidence type="ECO:0000256" key="2">
    <source>
        <dbReference type="ARBA" id="ARBA00022737"/>
    </source>
</evidence>
<dbReference type="SUPFAM" id="SSF50978">
    <property type="entry name" value="WD40 repeat-like"/>
    <property type="match status" value="1"/>
</dbReference>
<evidence type="ECO:0000259" key="6">
    <source>
        <dbReference type="PROSITE" id="PS50011"/>
    </source>
</evidence>
<dbReference type="PROSITE" id="PS50294">
    <property type="entry name" value="WD_REPEATS_REGION"/>
    <property type="match status" value="4"/>
</dbReference>
<dbReference type="Pfam" id="PF00400">
    <property type="entry name" value="WD40"/>
    <property type="match status" value="6"/>
</dbReference>
<protein>
    <submittedName>
        <fullName evidence="7">Protein kinase</fullName>
    </submittedName>
</protein>
<proteinExistence type="predicted"/>
<feature type="binding site" evidence="4">
    <location>
        <position position="68"/>
    </location>
    <ligand>
        <name>ATP</name>
        <dbReference type="ChEBI" id="CHEBI:30616"/>
    </ligand>
</feature>
<feature type="repeat" description="WD" evidence="3">
    <location>
        <begin position="550"/>
        <end position="582"/>
    </location>
</feature>
<dbReference type="RefSeq" id="WP_168571528.1">
    <property type="nucleotide sequence ID" value="NZ_CP051167.1"/>
</dbReference>
<evidence type="ECO:0000313" key="8">
    <source>
        <dbReference type="Proteomes" id="UP000500857"/>
    </source>
</evidence>
<evidence type="ECO:0000256" key="4">
    <source>
        <dbReference type="PROSITE-ProRule" id="PRU10141"/>
    </source>
</evidence>
<organism evidence="7 8">
    <name type="scientific">Oxynema aestuarii AP17</name>
    <dbReference type="NCBI Taxonomy" id="2064643"/>
    <lineage>
        <taxon>Bacteria</taxon>
        <taxon>Bacillati</taxon>
        <taxon>Cyanobacteriota</taxon>
        <taxon>Cyanophyceae</taxon>
        <taxon>Oscillatoriophycideae</taxon>
        <taxon>Oscillatoriales</taxon>
        <taxon>Oscillatoriaceae</taxon>
        <taxon>Oxynema</taxon>
        <taxon>Oxynema aestuarii</taxon>
    </lineage>
</organism>
<evidence type="ECO:0000313" key="7">
    <source>
        <dbReference type="EMBL" id="QIZ73382.1"/>
    </source>
</evidence>
<evidence type="ECO:0000256" key="5">
    <source>
        <dbReference type="SAM" id="MobiDB-lite"/>
    </source>
</evidence>
<dbReference type="Gene3D" id="1.10.510.10">
    <property type="entry name" value="Transferase(Phosphotransferase) domain 1"/>
    <property type="match status" value="1"/>
</dbReference>
<name>A0A6H1U3D7_9CYAN</name>
<dbReference type="NCBIfam" id="NF045510">
    <property type="entry name" value="4Cys_prefix_kin"/>
    <property type="match status" value="1"/>
</dbReference>
<dbReference type="KEGG" id="oxy:HCG48_24555"/>
<dbReference type="Gene3D" id="2.130.10.10">
    <property type="entry name" value="YVTN repeat-like/Quinoprotein amine dehydrogenase"/>
    <property type="match status" value="3"/>
</dbReference>
<dbReference type="PROSITE" id="PS50082">
    <property type="entry name" value="WD_REPEATS_2"/>
    <property type="match status" value="6"/>
</dbReference>
<evidence type="ECO:0000256" key="3">
    <source>
        <dbReference type="PROSITE-ProRule" id="PRU00221"/>
    </source>
</evidence>
<dbReference type="PROSITE" id="PS00107">
    <property type="entry name" value="PROTEIN_KINASE_ATP"/>
    <property type="match status" value="1"/>
</dbReference>
<keyword evidence="7" id="KW-0418">Kinase</keyword>
<dbReference type="InterPro" id="IPR020472">
    <property type="entry name" value="WD40_PAC1"/>
</dbReference>
<keyword evidence="1 3" id="KW-0853">WD repeat</keyword>
<dbReference type="PROSITE" id="PS00678">
    <property type="entry name" value="WD_REPEATS_1"/>
    <property type="match status" value="3"/>
</dbReference>
<feature type="repeat" description="WD" evidence="3">
    <location>
        <begin position="458"/>
        <end position="499"/>
    </location>
</feature>
<dbReference type="Proteomes" id="UP000500857">
    <property type="component" value="Chromosome"/>
</dbReference>
<dbReference type="SUPFAM" id="SSF56112">
    <property type="entry name" value="Protein kinase-like (PK-like)"/>
    <property type="match status" value="1"/>
</dbReference>
<dbReference type="SMART" id="SM00220">
    <property type="entry name" value="S_TKc"/>
    <property type="match status" value="1"/>
</dbReference>
<dbReference type="Pfam" id="PF00069">
    <property type="entry name" value="Pkinase"/>
    <property type="match status" value="1"/>
</dbReference>
<feature type="region of interest" description="Disordered" evidence="5">
    <location>
        <begin position="292"/>
        <end position="352"/>
    </location>
</feature>
<gene>
    <name evidence="7" type="ORF">HCG48_24555</name>
</gene>
<dbReference type="EMBL" id="CP051167">
    <property type="protein sequence ID" value="QIZ73382.1"/>
    <property type="molecule type" value="Genomic_DNA"/>
</dbReference>
<dbReference type="CDD" id="cd00200">
    <property type="entry name" value="WD40"/>
    <property type="match status" value="1"/>
</dbReference>
<feature type="repeat" description="WD" evidence="3">
    <location>
        <begin position="370"/>
        <end position="404"/>
    </location>
</feature>
<dbReference type="InterPro" id="IPR019775">
    <property type="entry name" value="WD40_repeat_CS"/>
</dbReference>
<keyword evidence="4" id="KW-0547">Nucleotide-binding</keyword>
<sequence>MSLCLNPKCPHPENPDRHQFCQYCGTRLLLGDPIARYRPLRQIGAGGFSKTFIALDESNTGKPQCILKQLRWRGEDPETQTHLFSQEVDRLRAIGEHPQIPQFLDAFQGSDRDYVVQEFVPGQTLEQELSATGTFDESQIRQILEELLPVLHYLHQHDLIHRDLKPDNIIRRQDTQQLVLVDFGAAKQATATALAKTGTLIGSAEYTAPEQLRGHPTFASDLYSLGVSCIHLLSDLSPFDLFDPFEGKWRWRDYLLEPVSDELSEILDKLLCSHLRGRYQSARDVLKAVDPRSPIAPPVRRRRSQSVYVSQPLASPPAPAATPTVRPQSVEGSAPIPAVQSDPTLPPAPPDPAPKWQCVTTIAHPSVSGICAIALIPQAQAIATAGGDGTVKFWDLATGEGLQEIRTQPSGPLAIAIAPDGRLLACAKADGRIDLWQLWQLSPQDLRRGIAPLLVRTLSGHTSLVGSVAFCPDKQTLASGSRDRTLKLWDLQTGRLRQTFAEHGDRVTSVAFNPQWATATPERSHYLVSSSANGEIALWQIDKCELQHLLYGHRGEVYAVAVSGDGRHLVSSSWDRTVKIWQWGDDPLVMPALTHILTGHVLPVGAIACSPDGQTCATASHDSTIKLWNLETGTEFATLTAHSQSVVALAFSPDGTTLASGSHDGTAKLWRWG</sequence>
<dbReference type="InterPro" id="IPR017441">
    <property type="entry name" value="Protein_kinase_ATP_BS"/>
</dbReference>
<feature type="repeat" description="WD" evidence="3">
    <location>
        <begin position="500"/>
        <end position="542"/>
    </location>
</feature>
<dbReference type="PANTHER" id="PTHR19848:SF8">
    <property type="entry name" value="F-BOX AND WD REPEAT DOMAIN CONTAINING 7"/>
    <property type="match status" value="1"/>
</dbReference>
<dbReference type="InterPro" id="IPR036322">
    <property type="entry name" value="WD40_repeat_dom_sf"/>
</dbReference>
<feature type="repeat" description="WD" evidence="3">
    <location>
        <begin position="597"/>
        <end position="638"/>
    </location>
</feature>
<feature type="repeat" description="WD" evidence="3">
    <location>
        <begin position="639"/>
        <end position="673"/>
    </location>
</feature>
<dbReference type="CDD" id="cd14014">
    <property type="entry name" value="STKc_PknB_like"/>
    <property type="match status" value="1"/>
</dbReference>